<proteinExistence type="predicted"/>
<dbReference type="AlphaFoldDB" id="A0A7Y7XZY9"/>
<dbReference type="RefSeq" id="WP_146049172.1">
    <property type="nucleotide sequence ID" value="NZ_JACAQE010000005.1"/>
</dbReference>
<evidence type="ECO:0000313" key="3">
    <source>
        <dbReference type="Proteomes" id="UP000517547"/>
    </source>
</evidence>
<feature type="chain" id="PRO_5031350926" evidence="1">
    <location>
        <begin position="24"/>
        <end position="135"/>
    </location>
</feature>
<protein>
    <submittedName>
        <fullName evidence="2">Uncharacterized protein</fullName>
    </submittedName>
</protein>
<evidence type="ECO:0000256" key="1">
    <source>
        <dbReference type="SAM" id="SignalP"/>
    </source>
</evidence>
<feature type="signal peptide" evidence="1">
    <location>
        <begin position="1"/>
        <end position="23"/>
    </location>
</feature>
<comment type="caution">
    <text evidence="2">The sequence shown here is derived from an EMBL/GenBank/DDBJ whole genome shotgun (WGS) entry which is preliminary data.</text>
</comment>
<evidence type="ECO:0000313" key="2">
    <source>
        <dbReference type="EMBL" id="NWC15170.1"/>
    </source>
</evidence>
<gene>
    <name evidence="2" type="ORF">HX845_16005</name>
</gene>
<name>A0A7Y7XZY9_9PSED</name>
<dbReference type="EMBL" id="JACAQE010000005">
    <property type="protein sequence ID" value="NWC15170.1"/>
    <property type="molecule type" value="Genomic_DNA"/>
</dbReference>
<keyword evidence="1" id="KW-0732">Signal</keyword>
<sequence>MFVKYLPLVIAVALVPQTGAASAQKSPLTEATFPNCLINQGTIHQGIVMPGETMVVHGPYTSTCDDRFHDIRIRTLGGALTYVRIEKLTGSDWFLVREGPSDIQEKLGVGTFRVVIDNQLGETAIRYKGTFSVPL</sequence>
<reference evidence="2 3" key="1">
    <citation type="submission" date="2020-04" db="EMBL/GenBank/DDBJ databases">
        <title>Molecular characterization of pseudomonads from Agaricus bisporus reveal novel blotch 2 pathogens in Western Europe.</title>
        <authorList>
            <person name="Taparia T."/>
            <person name="Krijger M."/>
            <person name="Haynes E."/>
            <person name="Elpinstone J.G."/>
            <person name="Noble R."/>
            <person name="Van Der Wolf J."/>
        </authorList>
    </citation>
    <scope>NUCLEOTIDE SEQUENCE [LARGE SCALE GENOMIC DNA]</scope>
    <source>
        <strain evidence="2 3">IPO3738</strain>
    </source>
</reference>
<accession>A0A7Y7XZY9</accession>
<organism evidence="2 3">
    <name type="scientific">Pseudomonas gingeri</name>
    <dbReference type="NCBI Taxonomy" id="117681"/>
    <lineage>
        <taxon>Bacteria</taxon>
        <taxon>Pseudomonadati</taxon>
        <taxon>Pseudomonadota</taxon>
        <taxon>Gammaproteobacteria</taxon>
        <taxon>Pseudomonadales</taxon>
        <taxon>Pseudomonadaceae</taxon>
        <taxon>Pseudomonas</taxon>
    </lineage>
</organism>
<dbReference type="Proteomes" id="UP000517547">
    <property type="component" value="Unassembled WGS sequence"/>
</dbReference>